<dbReference type="EMBL" id="JAMTCK010000001">
    <property type="protein sequence ID" value="MCP2163889.1"/>
    <property type="molecule type" value="Genomic_DNA"/>
</dbReference>
<evidence type="ECO:0000256" key="1">
    <source>
        <dbReference type="SAM" id="SignalP"/>
    </source>
</evidence>
<gene>
    <name evidence="2" type="ORF">LX83_000729</name>
</gene>
<organism evidence="2 3">
    <name type="scientific">Goodfellowiella coeruleoviolacea</name>
    <dbReference type="NCBI Taxonomy" id="334858"/>
    <lineage>
        <taxon>Bacteria</taxon>
        <taxon>Bacillati</taxon>
        <taxon>Actinomycetota</taxon>
        <taxon>Actinomycetes</taxon>
        <taxon>Pseudonocardiales</taxon>
        <taxon>Pseudonocardiaceae</taxon>
        <taxon>Goodfellowiella</taxon>
    </lineage>
</organism>
<evidence type="ECO:0000313" key="2">
    <source>
        <dbReference type="EMBL" id="MCP2163889.1"/>
    </source>
</evidence>
<keyword evidence="1" id="KW-0732">Signal</keyword>
<dbReference type="Proteomes" id="UP001206128">
    <property type="component" value="Unassembled WGS sequence"/>
</dbReference>
<protein>
    <submittedName>
        <fullName evidence="2">Uncharacterized protein</fullName>
    </submittedName>
</protein>
<dbReference type="RefSeq" id="WP_253766912.1">
    <property type="nucleotide sequence ID" value="NZ_JAMTCK010000001.1"/>
</dbReference>
<proteinExistence type="predicted"/>
<keyword evidence="3" id="KW-1185">Reference proteome</keyword>
<name>A0AAE3GB88_9PSEU</name>
<feature type="signal peptide" evidence="1">
    <location>
        <begin position="1"/>
        <end position="36"/>
    </location>
</feature>
<accession>A0AAE3GB88</accession>
<evidence type="ECO:0000313" key="3">
    <source>
        <dbReference type="Proteomes" id="UP001206128"/>
    </source>
</evidence>
<reference evidence="2" key="1">
    <citation type="submission" date="2022-06" db="EMBL/GenBank/DDBJ databases">
        <title>Genomic Encyclopedia of Archaeal and Bacterial Type Strains, Phase II (KMG-II): from individual species to whole genera.</title>
        <authorList>
            <person name="Goeker M."/>
        </authorList>
    </citation>
    <scope>NUCLEOTIDE SEQUENCE</scope>
    <source>
        <strain evidence="2">DSM 43935</strain>
    </source>
</reference>
<feature type="chain" id="PRO_5042212258" evidence="1">
    <location>
        <begin position="37"/>
        <end position="218"/>
    </location>
</feature>
<sequence length="218" mass="22221">MRNRIRRGRGTGLPGRIAIGLLTLALTLTGAATASADPTGRGSGDDVGAALTLTYNLSGSSYVKKTDSSMALGPGTLTTTIDLATGNLSGELSMPSAQASFAVLGIPVTAQVDMVPVGPATGTLVRGVVNATAEVYIRLSNVRMGGLPILTGPHCQTRTPAVIPLVSGPNFNPLQGGDLTGAYTIPEFDNCLLTGLLINQLVPGPDNTITLTLHRATS</sequence>
<dbReference type="AlphaFoldDB" id="A0AAE3GB88"/>
<comment type="caution">
    <text evidence="2">The sequence shown here is derived from an EMBL/GenBank/DDBJ whole genome shotgun (WGS) entry which is preliminary data.</text>
</comment>